<name>A0AAN8RZD9_POLSC</name>
<evidence type="ECO:0000256" key="3">
    <source>
        <dbReference type="ARBA" id="ARBA00021602"/>
    </source>
</evidence>
<dbReference type="PANTHER" id="PTHR21442:SF0">
    <property type="entry name" value="CILIA- AND FLAGELLA-ASSOCIATED PROTEIN 206"/>
    <property type="match status" value="1"/>
</dbReference>
<evidence type="ECO:0000313" key="11">
    <source>
        <dbReference type="Proteomes" id="UP001372834"/>
    </source>
</evidence>
<gene>
    <name evidence="10" type="ORF">RUM43_012849</name>
</gene>
<dbReference type="Proteomes" id="UP001372834">
    <property type="component" value="Unassembled WGS sequence"/>
</dbReference>
<comment type="subcellular location">
    <subcellularLocation>
        <location evidence="1">Cytoplasm</location>
        <location evidence="1">Cytoskeleton</location>
        <location evidence="1">Cilium axoneme</location>
    </subcellularLocation>
</comment>
<keyword evidence="4" id="KW-0963">Cytoplasm</keyword>
<keyword evidence="5" id="KW-0970">Cilium biogenesis/degradation</keyword>
<comment type="similarity">
    <text evidence="2">Belongs to the CFAP206 family.</text>
</comment>
<dbReference type="EMBL" id="JAWJWE010000006">
    <property type="protein sequence ID" value="KAK6633105.1"/>
    <property type="molecule type" value="Genomic_DNA"/>
</dbReference>
<reference evidence="10 11" key="1">
    <citation type="submission" date="2023-10" db="EMBL/GenBank/DDBJ databases">
        <title>Genomes of two closely related lineages of the louse Polyplax serrata with different host specificities.</title>
        <authorList>
            <person name="Martinu J."/>
            <person name="Tarabai H."/>
            <person name="Stefka J."/>
            <person name="Hypsa V."/>
        </authorList>
    </citation>
    <scope>NUCLEOTIDE SEQUENCE [LARGE SCALE GENOMIC DNA]</scope>
    <source>
        <strain evidence="10">HR10_N</strain>
    </source>
</reference>
<evidence type="ECO:0000313" key="10">
    <source>
        <dbReference type="EMBL" id="KAK6633105.1"/>
    </source>
</evidence>
<dbReference type="GO" id="GO:0036064">
    <property type="term" value="C:ciliary basal body"/>
    <property type="evidence" value="ECO:0007669"/>
    <property type="project" value="TreeGrafter"/>
</dbReference>
<evidence type="ECO:0000256" key="5">
    <source>
        <dbReference type="ARBA" id="ARBA00022794"/>
    </source>
</evidence>
<keyword evidence="6" id="KW-0969">Cilium</keyword>
<evidence type="ECO:0000256" key="4">
    <source>
        <dbReference type="ARBA" id="ARBA00022490"/>
    </source>
</evidence>
<accession>A0AAN8RZD9</accession>
<evidence type="ECO:0000256" key="6">
    <source>
        <dbReference type="ARBA" id="ARBA00023069"/>
    </source>
</evidence>
<dbReference type="Pfam" id="PF12018">
    <property type="entry name" value="FAP206"/>
    <property type="match status" value="1"/>
</dbReference>
<proteinExistence type="inferred from homology"/>
<comment type="function">
    <text evidence="9">Essential for sperm motility and is involved in the regulation of the beating frequency of motile cilia on the epithelial cells of the respiratory tract. Required for the establishment of radial spokes in sperm flagella.</text>
</comment>
<sequence>MAVNVNTLQEEVNNKCSFLFTKIDAVMEEEKSFLLRDLVNQLSLACQKNNLNESSSIYLNLMTWKLHQQSLQTIRTFDQQEALVNDCLRILAESPFWLNTLKLQIFWSEKYRTKDEIKRSHHETIYKSVLPFLTEIVAGTLVKTVDRENLYRKMVIFVILFSGLGSPTQQPIIRETKAALCSIFNTSEMDNFLTLSRSSKEQQLFDFARIVTGIRLFNKDCKKGGEGINDLPSILTQGVRATKERIDNFKQKVDRKILNMVKVLLITCGTDESDDKVEPEMSAGVGVDEEDLENMKSHLTYIWQIEFCLRDIMRDLDESLSCIDQLVEKLQSILVQVHEIVRYRVAVATVQVFPLFIQLSNVWVKMQEEVDVLSEINNNFVELSTVTKSLIPTSIESDLKCATAVMSSDETNITYDSATFHPGVEVSSFSAVSNNDRLQYEGFCGWTMAQTNGVLVTGNISIGVLVFEGRFYCFASTSAAKKWAKAPKMYITRIVELVKTRPDLIKLLNMDGDLKITEPETEIEPDVGNYLHTEEEVEIKMVASTGVQTELHPIPSYISRHHTFSQWELKRRAIRLAKLSRCVTKSQQTINRTSFQPEVGVQVTTVVNKETQTRRNVSSGSRQTP</sequence>
<evidence type="ECO:0000256" key="8">
    <source>
        <dbReference type="ARBA" id="ARBA00023273"/>
    </source>
</evidence>
<evidence type="ECO:0000256" key="9">
    <source>
        <dbReference type="ARBA" id="ARBA00045321"/>
    </source>
</evidence>
<dbReference type="GO" id="GO:0030030">
    <property type="term" value="P:cell projection organization"/>
    <property type="evidence" value="ECO:0007669"/>
    <property type="project" value="UniProtKB-KW"/>
</dbReference>
<dbReference type="GO" id="GO:0005930">
    <property type="term" value="C:axoneme"/>
    <property type="evidence" value="ECO:0007669"/>
    <property type="project" value="UniProtKB-SubCell"/>
</dbReference>
<protein>
    <recommendedName>
        <fullName evidence="3">Cilia- and flagella-associated protein 206</fullName>
    </recommendedName>
</protein>
<comment type="caution">
    <text evidence="10">The sequence shown here is derived from an EMBL/GenBank/DDBJ whole genome shotgun (WGS) entry which is preliminary data.</text>
</comment>
<keyword evidence="8" id="KW-0966">Cell projection</keyword>
<dbReference type="PANTHER" id="PTHR21442">
    <property type="entry name" value="CILIA- AND FLAGELLA-ASSOCIATED PROTEIN 206"/>
    <property type="match status" value="1"/>
</dbReference>
<organism evidence="10 11">
    <name type="scientific">Polyplax serrata</name>
    <name type="common">Common mouse louse</name>
    <dbReference type="NCBI Taxonomy" id="468196"/>
    <lineage>
        <taxon>Eukaryota</taxon>
        <taxon>Metazoa</taxon>
        <taxon>Ecdysozoa</taxon>
        <taxon>Arthropoda</taxon>
        <taxon>Hexapoda</taxon>
        <taxon>Insecta</taxon>
        <taxon>Pterygota</taxon>
        <taxon>Neoptera</taxon>
        <taxon>Paraneoptera</taxon>
        <taxon>Psocodea</taxon>
        <taxon>Troctomorpha</taxon>
        <taxon>Phthiraptera</taxon>
        <taxon>Anoplura</taxon>
        <taxon>Polyplacidae</taxon>
        <taxon>Polyplax</taxon>
    </lineage>
</organism>
<dbReference type="GO" id="GO:0003356">
    <property type="term" value="P:regulation of cilium beat frequency"/>
    <property type="evidence" value="ECO:0007669"/>
    <property type="project" value="TreeGrafter"/>
</dbReference>
<dbReference type="AlphaFoldDB" id="A0AAN8RZD9"/>
<evidence type="ECO:0000256" key="7">
    <source>
        <dbReference type="ARBA" id="ARBA00023212"/>
    </source>
</evidence>
<evidence type="ECO:0000256" key="1">
    <source>
        <dbReference type="ARBA" id="ARBA00004430"/>
    </source>
</evidence>
<dbReference type="InterPro" id="IPR021897">
    <property type="entry name" value="FAP206"/>
</dbReference>
<evidence type="ECO:0000256" key="2">
    <source>
        <dbReference type="ARBA" id="ARBA00010500"/>
    </source>
</evidence>
<keyword evidence="7" id="KW-0206">Cytoskeleton</keyword>